<organism evidence="1 2">
    <name type="scientific">Effrenium voratum</name>
    <dbReference type="NCBI Taxonomy" id="2562239"/>
    <lineage>
        <taxon>Eukaryota</taxon>
        <taxon>Sar</taxon>
        <taxon>Alveolata</taxon>
        <taxon>Dinophyceae</taxon>
        <taxon>Suessiales</taxon>
        <taxon>Symbiodiniaceae</taxon>
        <taxon>Effrenium</taxon>
    </lineage>
</organism>
<comment type="caution">
    <text evidence="1">The sequence shown here is derived from an EMBL/GenBank/DDBJ whole genome shotgun (WGS) entry which is preliminary data.</text>
</comment>
<sequence>MALNNKMMQCQSVACVQEICENHLLSFDSINLASAIHRVAKLADQSTSLDEFAAVLAKTVDGIRHGQLNSQCLANAAWTPATLLWHGQPVLAAAWARCQTTQLAGPKAQEIANAA</sequence>
<gene>
    <name evidence="1" type="ORF">EVOR1521_LOCUS30804</name>
</gene>
<dbReference type="AlphaFoldDB" id="A0AA36JP31"/>
<evidence type="ECO:0000313" key="1">
    <source>
        <dbReference type="EMBL" id="CAJ1409788.1"/>
    </source>
</evidence>
<keyword evidence="2" id="KW-1185">Reference proteome</keyword>
<accession>A0AA36JP31</accession>
<name>A0AA36JP31_9DINO</name>
<reference evidence="1" key="1">
    <citation type="submission" date="2023-08" db="EMBL/GenBank/DDBJ databases">
        <authorList>
            <person name="Chen Y."/>
            <person name="Shah S."/>
            <person name="Dougan E. K."/>
            <person name="Thang M."/>
            <person name="Chan C."/>
        </authorList>
    </citation>
    <scope>NUCLEOTIDE SEQUENCE</scope>
</reference>
<protein>
    <submittedName>
        <fullName evidence="1">Uncharacterized protein</fullName>
    </submittedName>
</protein>
<dbReference type="EMBL" id="CAUJNA010003787">
    <property type="protein sequence ID" value="CAJ1409788.1"/>
    <property type="molecule type" value="Genomic_DNA"/>
</dbReference>
<dbReference type="Proteomes" id="UP001178507">
    <property type="component" value="Unassembled WGS sequence"/>
</dbReference>
<proteinExistence type="predicted"/>
<evidence type="ECO:0000313" key="2">
    <source>
        <dbReference type="Proteomes" id="UP001178507"/>
    </source>
</evidence>